<dbReference type="Gene3D" id="3.40.50.300">
    <property type="entry name" value="P-loop containing nucleotide triphosphate hydrolases"/>
    <property type="match status" value="1"/>
</dbReference>
<dbReference type="Pfam" id="PF13671">
    <property type="entry name" value="AAA_33"/>
    <property type="match status" value="1"/>
</dbReference>
<accession>A0A1C3XA75</accession>
<proteinExistence type="predicted"/>
<reference evidence="2" key="1">
    <citation type="submission" date="2016-08" db="EMBL/GenBank/DDBJ databases">
        <authorList>
            <person name="Varghese N."/>
            <person name="Submissions Spin"/>
        </authorList>
    </citation>
    <scope>NUCLEOTIDE SEQUENCE [LARGE SCALE GENOMIC DNA]</scope>
    <source>
        <strain evidence="2">HAMBI 2975</strain>
    </source>
</reference>
<protein>
    <submittedName>
        <fullName evidence="1">Predicted kinase</fullName>
    </submittedName>
</protein>
<evidence type="ECO:0000313" key="2">
    <source>
        <dbReference type="Proteomes" id="UP000199101"/>
    </source>
</evidence>
<keyword evidence="1" id="KW-0418">Kinase</keyword>
<dbReference type="GO" id="GO:0016301">
    <property type="term" value="F:kinase activity"/>
    <property type="evidence" value="ECO:0007669"/>
    <property type="project" value="UniProtKB-KW"/>
</dbReference>
<gene>
    <name evidence="1" type="ORF">GA0061103_0526</name>
</gene>
<name>A0A1C3XA75_9HYPH</name>
<keyword evidence="1" id="KW-0808">Transferase</keyword>
<dbReference type="AlphaFoldDB" id="A0A1C3XA75"/>
<dbReference type="OrthoDB" id="531205at2"/>
<dbReference type="Proteomes" id="UP000199101">
    <property type="component" value="Unassembled WGS sequence"/>
</dbReference>
<dbReference type="RefSeq" id="WP_092719480.1">
    <property type="nucleotide sequence ID" value="NZ_FMAG01000013.1"/>
</dbReference>
<dbReference type="STRING" id="410764.GA0061103_0526"/>
<evidence type="ECO:0000313" key="1">
    <source>
        <dbReference type="EMBL" id="SCB49138.1"/>
    </source>
</evidence>
<dbReference type="InterPro" id="IPR027417">
    <property type="entry name" value="P-loop_NTPase"/>
</dbReference>
<dbReference type="SUPFAM" id="SSF52540">
    <property type="entry name" value="P-loop containing nucleoside triphosphate hydrolases"/>
    <property type="match status" value="1"/>
</dbReference>
<organism evidence="1 2">
    <name type="scientific">Rhizobium multihospitium</name>
    <dbReference type="NCBI Taxonomy" id="410764"/>
    <lineage>
        <taxon>Bacteria</taxon>
        <taxon>Pseudomonadati</taxon>
        <taxon>Pseudomonadota</taxon>
        <taxon>Alphaproteobacteria</taxon>
        <taxon>Hyphomicrobiales</taxon>
        <taxon>Rhizobiaceae</taxon>
        <taxon>Rhizobium/Agrobacterium group</taxon>
        <taxon>Rhizobium</taxon>
    </lineage>
</organism>
<sequence length="179" mass="19855">MSDHQAKTARPTLHMLCGKIAAGKSTLTAELGQMPSTIILSEDWWMSRLFGTELNDVADYIRYSRRLRDAIGPVVSDLLRIGVSVVLDFPANTPALRSWMRTLFEMAGADHRLYFLDVPDELCKARLRARNAAGTHDFAASDAQFDEITRYFVPPSDAEGFNAIRLAAPSVNGLPDRSL</sequence>
<dbReference type="EMBL" id="FMAG01000013">
    <property type="protein sequence ID" value="SCB49138.1"/>
    <property type="molecule type" value="Genomic_DNA"/>
</dbReference>
<keyword evidence="2" id="KW-1185">Reference proteome</keyword>